<feature type="transmembrane region" description="Helical" evidence="1">
    <location>
        <begin position="6"/>
        <end position="22"/>
    </location>
</feature>
<evidence type="ECO:0000256" key="1">
    <source>
        <dbReference type="SAM" id="Phobius"/>
    </source>
</evidence>
<feature type="transmembrane region" description="Helical" evidence="1">
    <location>
        <begin position="90"/>
        <end position="107"/>
    </location>
</feature>
<protein>
    <recommendedName>
        <fullName evidence="4">Bacteriorhodopsin</fullName>
    </recommendedName>
</protein>
<dbReference type="EMBL" id="QLMA01000010">
    <property type="protein sequence ID" value="RAJ74981.1"/>
    <property type="molecule type" value="Genomic_DNA"/>
</dbReference>
<feature type="transmembrane region" description="Helical" evidence="1">
    <location>
        <begin position="62"/>
        <end position="78"/>
    </location>
</feature>
<keyword evidence="1" id="KW-0812">Transmembrane</keyword>
<feature type="transmembrane region" description="Helical" evidence="1">
    <location>
        <begin position="29"/>
        <end position="50"/>
    </location>
</feature>
<name>A0A327VUT7_9BACT</name>
<comment type="caution">
    <text evidence="2">The sequence shown here is derived from an EMBL/GenBank/DDBJ whole genome shotgun (WGS) entry which is preliminary data.</text>
</comment>
<keyword evidence="1" id="KW-0472">Membrane</keyword>
<accession>A0A327VUT7</accession>
<feature type="transmembrane region" description="Helical" evidence="1">
    <location>
        <begin position="119"/>
        <end position="138"/>
    </location>
</feature>
<organism evidence="2 3">
    <name type="scientific">Chitinophaga dinghuensis</name>
    <dbReference type="NCBI Taxonomy" id="1539050"/>
    <lineage>
        <taxon>Bacteria</taxon>
        <taxon>Pseudomonadati</taxon>
        <taxon>Bacteroidota</taxon>
        <taxon>Chitinophagia</taxon>
        <taxon>Chitinophagales</taxon>
        <taxon>Chitinophagaceae</taxon>
        <taxon>Chitinophaga</taxon>
    </lineage>
</organism>
<gene>
    <name evidence="2" type="ORF">CLV59_11027</name>
</gene>
<proteinExistence type="predicted"/>
<evidence type="ECO:0008006" key="4">
    <source>
        <dbReference type="Google" id="ProtNLM"/>
    </source>
</evidence>
<evidence type="ECO:0000313" key="3">
    <source>
        <dbReference type="Proteomes" id="UP000249819"/>
    </source>
</evidence>
<dbReference type="AlphaFoldDB" id="A0A327VUT7"/>
<sequence>MSYLTVSTVAEWSCFCIAFFCLRTDKDPLWKWFPAYLLIVCLVETTGIYIRTTWHVTNAPLYNLYLPIECIFVSSFLFHQLRNFGLKRTWLYAWLTLFTGLYLTESISNNWERYSRQVVVLMSVIFVLAALYYFYLVLRSEQYIRLGGHGPFWWVSGVLMFYFGGVVTYIFFTYLLQAPASDSIQYSVRYIIFKVLNVILYGSWAYACICRYRQLK</sequence>
<keyword evidence="3" id="KW-1185">Reference proteome</keyword>
<reference evidence="2 3" key="1">
    <citation type="submission" date="2018-06" db="EMBL/GenBank/DDBJ databases">
        <title>Genomic Encyclopedia of Archaeal and Bacterial Type Strains, Phase II (KMG-II): from individual species to whole genera.</title>
        <authorList>
            <person name="Goeker M."/>
        </authorList>
    </citation>
    <scope>NUCLEOTIDE SEQUENCE [LARGE SCALE GENOMIC DNA]</scope>
    <source>
        <strain evidence="2 3">DSM 29821</strain>
    </source>
</reference>
<feature type="transmembrane region" description="Helical" evidence="1">
    <location>
        <begin position="150"/>
        <end position="176"/>
    </location>
</feature>
<feature type="transmembrane region" description="Helical" evidence="1">
    <location>
        <begin position="188"/>
        <end position="209"/>
    </location>
</feature>
<evidence type="ECO:0000313" key="2">
    <source>
        <dbReference type="EMBL" id="RAJ74981.1"/>
    </source>
</evidence>
<dbReference type="Proteomes" id="UP000249819">
    <property type="component" value="Unassembled WGS sequence"/>
</dbReference>
<keyword evidence="1" id="KW-1133">Transmembrane helix</keyword>